<feature type="domain" description="DDE-1" evidence="1">
    <location>
        <begin position="60"/>
        <end position="226"/>
    </location>
</feature>
<dbReference type="InterPro" id="IPR004875">
    <property type="entry name" value="DDE_SF_endonuclease_dom"/>
</dbReference>
<dbReference type="AlphaFoldDB" id="A0A0A2V4Y2"/>
<dbReference type="Proteomes" id="UP000030106">
    <property type="component" value="Unassembled WGS sequence"/>
</dbReference>
<dbReference type="OrthoDB" id="5396311at2759"/>
<dbReference type="GO" id="GO:0005634">
    <property type="term" value="C:nucleus"/>
    <property type="evidence" value="ECO:0007669"/>
    <property type="project" value="TreeGrafter"/>
</dbReference>
<gene>
    <name evidence="2" type="ORF">BBAD15_g11910</name>
</gene>
<dbReference type="PANTHER" id="PTHR19303">
    <property type="entry name" value="TRANSPOSON"/>
    <property type="match status" value="1"/>
</dbReference>
<reference evidence="2 3" key="1">
    <citation type="submission" date="2012-10" db="EMBL/GenBank/DDBJ databases">
        <title>Genome sequencing and analysis of entomopathogenic fungi Beauveria bassiana D1-5.</title>
        <authorList>
            <person name="Li Q."/>
            <person name="Wang L."/>
            <person name="Zhang Z."/>
            <person name="Wang Q."/>
            <person name="Ren J."/>
            <person name="Wang M."/>
            <person name="Xu W."/>
            <person name="Wang J."/>
            <person name="Lu Y."/>
            <person name="Du Q."/>
            <person name="Sun Z."/>
        </authorList>
    </citation>
    <scope>NUCLEOTIDE SEQUENCE [LARGE SCALE GENOMIC DNA]</scope>
    <source>
        <strain evidence="2 3">D1-5</strain>
    </source>
</reference>
<sequence>MVINQYFYLLQEVVLTYGITPNDTWNMDESGFRIGVSKDELVITKSRHKQYFASPENRESATVIEAISAAGAFIPAFVIVAGKQQMGRWYSDELYAAMKVSVTSSGYTNDEITFKWLQHFQSHSIKCQVGAKRLLILDGHGSHHTIEFIKYCEDSGIIPFGMPPHLTHLLQPLDVVIFQPLKYHYQRGLDVVIRDGITTIGKLEFLQLIQKAREKTLRSSLIISAFRNTGIYPYNPLVVLQQLQQPNRARTPSPQPLWHNNGSSPFNTPYTLRQADKLANQVTEALQNSPLDAELTGKLQALIKGSLYHATTSHQLQRDAERQALRKEQFWGDRSKKARQLQYGGTLSVEQARHMVRDKELKEEQEIAARVARRERAAQQAAFRVFKEAAKKARDKRKNGVLERLFVHEKNGRVRRLLCR</sequence>
<comment type="caution">
    <text evidence="2">The sequence shown here is derived from an EMBL/GenBank/DDBJ whole genome shotgun (WGS) entry which is preliminary data.</text>
</comment>
<dbReference type="HOGENOM" id="CLU_013929_4_2_1"/>
<dbReference type="Pfam" id="PF03184">
    <property type="entry name" value="DDE_1"/>
    <property type="match status" value="1"/>
</dbReference>
<evidence type="ECO:0000313" key="2">
    <source>
        <dbReference type="EMBL" id="KGQ02871.1"/>
    </source>
</evidence>
<protein>
    <recommendedName>
        <fullName evidence="1">DDE-1 domain-containing protein</fullName>
    </recommendedName>
</protein>
<dbReference type="InterPro" id="IPR050863">
    <property type="entry name" value="CenT-Element_Derived"/>
</dbReference>
<accession>A0A0A2V4Y2</accession>
<dbReference type="GO" id="GO:0003677">
    <property type="term" value="F:DNA binding"/>
    <property type="evidence" value="ECO:0007669"/>
    <property type="project" value="TreeGrafter"/>
</dbReference>
<evidence type="ECO:0000259" key="1">
    <source>
        <dbReference type="Pfam" id="PF03184"/>
    </source>
</evidence>
<proteinExistence type="predicted"/>
<dbReference type="EMBL" id="ANFO01001347">
    <property type="protein sequence ID" value="KGQ02871.1"/>
    <property type="molecule type" value="Genomic_DNA"/>
</dbReference>
<dbReference type="PANTHER" id="PTHR19303:SF74">
    <property type="entry name" value="POGO TRANSPOSABLE ELEMENT WITH KRAB DOMAIN"/>
    <property type="match status" value="1"/>
</dbReference>
<evidence type="ECO:0000313" key="3">
    <source>
        <dbReference type="Proteomes" id="UP000030106"/>
    </source>
</evidence>
<organism evidence="2 3">
    <name type="scientific">Beauveria bassiana D1-5</name>
    <dbReference type="NCBI Taxonomy" id="1245745"/>
    <lineage>
        <taxon>Eukaryota</taxon>
        <taxon>Fungi</taxon>
        <taxon>Dikarya</taxon>
        <taxon>Ascomycota</taxon>
        <taxon>Pezizomycotina</taxon>
        <taxon>Sordariomycetes</taxon>
        <taxon>Hypocreomycetidae</taxon>
        <taxon>Hypocreales</taxon>
        <taxon>Cordycipitaceae</taxon>
        <taxon>Beauveria</taxon>
    </lineage>
</organism>
<dbReference type="STRING" id="1245745.A0A0A2V4Y2"/>
<name>A0A0A2V4Y2_BEABA</name>